<proteinExistence type="predicted"/>
<reference evidence="3" key="1">
    <citation type="journal article" date="2014" name="Proc. Natl. Acad. Sci. U.S.A.">
        <title>Extensive sampling of basidiomycete genomes demonstrates inadequacy of the white-rot/brown-rot paradigm for wood decay fungi.</title>
        <authorList>
            <person name="Riley R."/>
            <person name="Salamov A.A."/>
            <person name="Brown D.W."/>
            <person name="Nagy L.G."/>
            <person name="Floudas D."/>
            <person name="Held B.W."/>
            <person name="Levasseur A."/>
            <person name="Lombard V."/>
            <person name="Morin E."/>
            <person name="Otillar R."/>
            <person name="Lindquist E.A."/>
            <person name="Sun H."/>
            <person name="LaButti K.M."/>
            <person name="Schmutz J."/>
            <person name="Jabbour D."/>
            <person name="Luo H."/>
            <person name="Baker S.E."/>
            <person name="Pisabarro A.G."/>
            <person name="Walton J.D."/>
            <person name="Blanchette R.A."/>
            <person name="Henrissat B."/>
            <person name="Martin F."/>
            <person name="Cullen D."/>
            <person name="Hibbett D.S."/>
            <person name="Grigoriev I.V."/>
        </authorList>
    </citation>
    <scope>NUCLEOTIDE SEQUENCE [LARGE SCALE GENOMIC DNA]</scope>
    <source>
        <strain evidence="3">CBS 339.88</strain>
    </source>
</reference>
<evidence type="ECO:0000313" key="3">
    <source>
        <dbReference type="Proteomes" id="UP000027222"/>
    </source>
</evidence>
<keyword evidence="3" id="KW-1185">Reference proteome</keyword>
<dbReference type="EMBL" id="KL142375">
    <property type="protein sequence ID" value="KDR78313.1"/>
    <property type="molecule type" value="Genomic_DNA"/>
</dbReference>
<protein>
    <recommendedName>
        <fullName evidence="4">Secreted protein</fullName>
    </recommendedName>
</protein>
<feature type="chain" id="PRO_5001649373" description="Secreted protein" evidence="1">
    <location>
        <begin position="29"/>
        <end position="71"/>
    </location>
</feature>
<evidence type="ECO:0000313" key="2">
    <source>
        <dbReference type="EMBL" id="KDR78313.1"/>
    </source>
</evidence>
<dbReference type="Proteomes" id="UP000027222">
    <property type="component" value="Unassembled WGS sequence"/>
</dbReference>
<dbReference type="HOGENOM" id="CLU_2740206_0_0_1"/>
<organism evidence="2 3">
    <name type="scientific">Galerina marginata (strain CBS 339.88)</name>
    <dbReference type="NCBI Taxonomy" id="685588"/>
    <lineage>
        <taxon>Eukaryota</taxon>
        <taxon>Fungi</taxon>
        <taxon>Dikarya</taxon>
        <taxon>Basidiomycota</taxon>
        <taxon>Agaricomycotina</taxon>
        <taxon>Agaricomycetes</taxon>
        <taxon>Agaricomycetidae</taxon>
        <taxon>Agaricales</taxon>
        <taxon>Agaricineae</taxon>
        <taxon>Strophariaceae</taxon>
        <taxon>Galerina</taxon>
    </lineage>
</organism>
<dbReference type="PROSITE" id="PS51257">
    <property type="entry name" value="PROKAR_LIPOPROTEIN"/>
    <property type="match status" value="1"/>
</dbReference>
<feature type="signal peptide" evidence="1">
    <location>
        <begin position="1"/>
        <end position="28"/>
    </location>
</feature>
<evidence type="ECO:0008006" key="4">
    <source>
        <dbReference type="Google" id="ProtNLM"/>
    </source>
</evidence>
<name>A0A067TH49_GALM3</name>
<gene>
    <name evidence="2" type="ORF">GALMADRAFT_1312964</name>
</gene>
<keyword evidence="1" id="KW-0732">Signal</keyword>
<evidence type="ECO:0000256" key="1">
    <source>
        <dbReference type="SAM" id="SignalP"/>
    </source>
</evidence>
<sequence>MKQNTRRLQPLTLLGAILYSCYPCHSSAYSNEYELRSLLGYSQFPASCLESANDPLLPSTTITCVTCSLPR</sequence>
<dbReference type="AlphaFoldDB" id="A0A067TH49"/>
<accession>A0A067TH49</accession>